<dbReference type="PRINTS" id="PR00113">
    <property type="entry name" value="ALKPHPHTASE"/>
</dbReference>
<dbReference type="GO" id="GO:0004035">
    <property type="term" value="F:alkaline phosphatase activity"/>
    <property type="evidence" value="ECO:0007669"/>
    <property type="project" value="TreeGrafter"/>
</dbReference>
<keyword evidence="6 8" id="KW-0460">Magnesium</keyword>
<keyword evidence="10" id="KW-0732">Signal</keyword>
<dbReference type="OrthoDB" id="9794455at2"/>
<dbReference type="InterPro" id="IPR017850">
    <property type="entry name" value="Alkaline_phosphatase_core_sf"/>
</dbReference>
<feature type="binding site" evidence="8">
    <location>
        <position position="285"/>
    </location>
    <ligand>
        <name>Zn(2+)</name>
        <dbReference type="ChEBI" id="CHEBI:29105"/>
        <label>2</label>
    </ligand>
</feature>
<keyword evidence="3 8" id="KW-0479">Metal-binding</keyword>
<name>A0A4R6BW88_9STAP</name>
<evidence type="ECO:0000256" key="5">
    <source>
        <dbReference type="ARBA" id="ARBA00022833"/>
    </source>
</evidence>
<comment type="cofactor">
    <cofactor evidence="8">
        <name>Zn(2+)</name>
        <dbReference type="ChEBI" id="CHEBI:29105"/>
    </cofactor>
    <text evidence="8">Binds 2 Zn(2+) ions.</text>
</comment>
<dbReference type="EMBL" id="SCWB01000003">
    <property type="protein sequence ID" value="TDM12587.1"/>
    <property type="molecule type" value="Genomic_DNA"/>
</dbReference>
<feature type="binding site" evidence="8">
    <location>
        <position position="155"/>
    </location>
    <ligand>
        <name>Mg(2+)</name>
        <dbReference type="ChEBI" id="CHEBI:18420"/>
    </ligand>
</feature>
<evidence type="ECO:0000256" key="4">
    <source>
        <dbReference type="ARBA" id="ARBA00022801"/>
    </source>
</evidence>
<dbReference type="PANTHER" id="PTHR11596:SF5">
    <property type="entry name" value="ALKALINE PHOSPHATASE"/>
    <property type="match status" value="1"/>
</dbReference>
<comment type="caution">
    <text evidence="11">The sequence shown here is derived from an EMBL/GenBank/DDBJ whole genome shotgun (WGS) entry which is preliminary data.</text>
</comment>
<keyword evidence="2" id="KW-0597">Phosphoprotein</keyword>
<feature type="signal peptide" evidence="10">
    <location>
        <begin position="1"/>
        <end position="24"/>
    </location>
</feature>
<dbReference type="SMART" id="SM00098">
    <property type="entry name" value="alkPPc"/>
    <property type="match status" value="1"/>
</dbReference>
<dbReference type="SUPFAM" id="SSF53649">
    <property type="entry name" value="Alkaline phosphatase-like"/>
    <property type="match status" value="1"/>
</dbReference>
<dbReference type="PANTHER" id="PTHR11596">
    <property type="entry name" value="ALKALINE PHOSPHATASE"/>
    <property type="match status" value="1"/>
</dbReference>
<feature type="binding site" evidence="8">
    <location>
        <position position="53"/>
    </location>
    <ligand>
        <name>Mg(2+)</name>
        <dbReference type="ChEBI" id="CHEBI:18420"/>
    </ligand>
</feature>
<accession>A0A4R6BW88</accession>
<evidence type="ECO:0000256" key="10">
    <source>
        <dbReference type="SAM" id="SignalP"/>
    </source>
</evidence>
<reference evidence="11 12" key="1">
    <citation type="submission" date="2019-01" db="EMBL/GenBank/DDBJ databases">
        <title>Draft genome sequences of the type strains of six Macrococcus species.</title>
        <authorList>
            <person name="Mazhar S."/>
            <person name="Altermann E."/>
            <person name="Hill C."/>
            <person name="Mcauliffe O."/>
        </authorList>
    </citation>
    <scope>NUCLEOTIDE SEQUENCE [LARGE SCALE GENOMIC DNA]</scope>
    <source>
        <strain evidence="11 12">CCM4815</strain>
    </source>
</reference>
<organism evidence="11 12">
    <name type="scientific">Macrococcus lamae</name>
    <dbReference type="NCBI Taxonomy" id="198484"/>
    <lineage>
        <taxon>Bacteria</taxon>
        <taxon>Bacillati</taxon>
        <taxon>Bacillota</taxon>
        <taxon>Bacilli</taxon>
        <taxon>Bacillales</taxon>
        <taxon>Staphylococcaceae</taxon>
        <taxon>Macrococcus</taxon>
    </lineage>
</organism>
<dbReference type="Gene3D" id="3.40.720.10">
    <property type="entry name" value="Alkaline Phosphatase, subunit A"/>
    <property type="match status" value="1"/>
</dbReference>
<dbReference type="Proteomes" id="UP000294802">
    <property type="component" value="Unassembled WGS sequence"/>
</dbReference>
<evidence type="ECO:0000256" key="8">
    <source>
        <dbReference type="PIRSR" id="PIRSR601952-2"/>
    </source>
</evidence>
<keyword evidence="12" id="KW-1185">Reference proteome</keyword>
<protein>
    <submittedName>
        <fullName evidence="11">Alkaline phosphatase</fullName>
    </submittedName>
</protein>
<comment type="cofactor">
    <cofactor evidence="8">
        <name>Mg(2+)</name>
        <dbReference type="ChEBI" id="CHEBI:18420"/>
    </cofactor>
    <text evidence="8">Binds 1 Mg(2+) ion.</text>
</comment>
<evidence type="ECO:0000256" key="2">
    <source>
        <dbReference type="ARBA" id="ARBA00022553"/>
    </source>
</evidence>
<keyword evidence="5 8" id="KW-0862">Zinc</keyword>
<feature type="binding site" evidence="8">
    <location>
        <position position="422"/>
    </location>
    <ligand>
        <name>Zn(2+)</name>
        <dbReference type="ChEBI" id="CHEBI:29105"/>
        <label>2</label>
    </ligand>
</feature>
<evidence type="ECO:0000313" key="11">
    <source>
        <dbReference type="EMBL" id="TDM12587.1"/>
    </source>
</evidence>
<dbReference type="GO" id="GO:0046872">
    <property type="term" value="F:metal ion binding"/>
    <property type="evidence" value="ECO:0007669"/>
    <property type="project" value="UniProtKB-KW"/>
</dbReference>
<feature type="active site" description="Phosphoserine intermediate" evidence="7">
    <location>
        <position position="102"/>
    </location>
</feature>
<evidence type="ECO:0000256" key="9">
    <source>
        <dbReference type="RuleBase" id="RU003946"/>
    </source>
</evidence>
<feature type="binding site" evidence="8">
    <location>
        <position position="289"/>
    </location>
    <ligand>
        <name>Zn(2+)</name>
        <dbReference type="ChEBI" id="CHEBI:29105"/>
        <label>2</label>
    </ligand>
</feature>
<dbReference type="CDD" id="cd16012">
    <property type="entry name" value="ALP"/>
    <property type="match status" value="1"/>
</dbReference>
<feature type="binding site" evidence="8">
    <location>
        <position position="153"/>
    </location>
    <ligand>
        <name>Mg(2+)</name>
        <dbReference type="ChEBI" id="CHEBI:18420"/>
    </ligand>
</feature>
<feature type="chain" id="PRO_5038398715" evidence="10">
    <location>
        <begin position="25"/>
        <end position="457"/>
    </location>
</feature>
<comment type="similarity">
    <text evidence="1 9">Belongs to the alkaline phosphatase family.</text>
</comment>
<evidence type="ECO:0000313" key="12">
    <source>
        <dbReference type="Proteomes" id="UP000294802"/>
    </source>
</evidence>
<feature type="binding site" evidence="8">
    <location>
        <position position="280"/>
    </location>
    <ligand>
        <name>Mg(2+)</name>
        <dbReference type="ChEBI" id="CHEBI:18420"/>
    </ligand>
</feature>
<sequence length="457" mass="49906">MKTFNKVIASSVIAGLFLSSLPTASPLQTKTAEAAATCKASSKPKNFIFMIGDGMGPSFNSAYRYMQDKPQTKELDKVSFDSYLLGGQRTIAEDDHQNITDSASAATAMSAGVKTYNNAIAVDNDKTPVKTVLEQAKTVDKSTGLVATSEVTHATPAAYGAHDESRKNMPAIADDYFDEMIKGQHKVDIILGGGKDYFKRDDRNLIKEFKNDGYKYVNNKKGLLKAASNSKDKQILGLFSPGGMPKMIDRDANMPSLKQMTSTAIKKLSKDKDGFFLMVEGSQIDWAGHANDVTGAMSEMRDFDLAFQEAIKFAKTDCNTLVIATADHSTGGLSMGARGEYNFLVEPIKQMKHTPEYLRAQMMKDGADIDKIIKDNIGFELTADEVKAIKDAVTSKKAAAIEDAIERPVDTRSFTGWTTGGHTGEDVNVYGYGPGSDLWRGNMDNTDNAKRIFKFLK</sequence>
<feature type="binding site" evidence="8">
    <location>
        <position position="328"/>
    </location>
    <ligand>
        <name>Zn(2+)</name>
        <dbReference type="ChEBI" id="CHEBI:29105"/>
        <label>2</label>
    </ligand>
</feature>
<feature type="binding site" evidence="8">
    <location>
        <position position="327"/>
    </location>
    <ligand>
        <name>Zn(2+)</name>
        <dbReference type="ChEBI" id="CHEBI:29105"/>
        <label>2</label>
    </ligand>
</feature>
<keyword evidence="4" id="KW-0378">Hydrolase</keyword>
<gene>
    <name evidence="11" type="ORF">ERX29_02975</name>
</gene>
<dbReference type="InterPro" id="IPR018299">
    <property type="entry name" value="Alkaline_phosphatase_AS"/>
</dbReference>
<proteinExistence type="inferred from homology"/>
<evidence type="ECO:0000256" key="1">
    <source>
        <dbReference type="ARBA" id="ARBA00005984"/>
    </source>
</evidence>
<evidence type="ECO:0000256" key="7">
    <source>
        <dbReference type="PIRSR" id="PIRSR601952-1"/>
    </source>
</evidence>
<dbReference type="AlphaFoldDB" id="A0A4R6BW88"/>
<evidence type="ECO:0000256" key="3">
    <source>
        <dbReference type="ARBA" id="ARBA00022723"/>
    </source>
</evidence>
<dbReference type="Pfam" id="PF00245">
    <property type="entry name" value="Alk_phosphatase"/>
    <property type="match status" value="1"/>
</dbReference>
<evidence type="ECO:0000256" key="6">
    <source>
        <dbReference type="ARBA" id="ARBA00022842"/>
    </source>
</evidence>
<dbReference type="InterPro" id="IPR001952">
    <property type="entry name" value="Alkaline_phosphatase"/>
</dbReference>
<dbReference type="Gene3D" id="1.10.60.40">
    <property type="match status" value="1"/>
</dbReference>
<feature type="binding site" evidence="8">
    <location>
        <position position="53"/>
    </location>
    <ligand>
        <name>Zn(2+)</name>
        <dbReference type="ChEBI" id="CHEBI:29105"/>
        <label>2</label>
    </ligand>
</feature>
<dbReference type="RefSeq" id="WP_133443198.1">
    <property type="nucleotide sequence ID" value="NZ_SCWB01000003.1"/>
</dbReference>
<dbReference type="PROSITE" id="PS00123">
    <property type="entry name" value="ALKALINE_PHOSPHATASE"/>
    <property type="match status" value="1"/>
</dbReference>